<name>A0A9W6L714_9PSEU</name>
<sequence length="250" mass="26464">MDIKNRTAFVVGGTSGIGLGLARRFVEAGGTVVVGGRSTARVEDLETVAVDVTDAESVARARDEVLARHPELDTVVTMSGVMLAEDLRDPAHIEQAETTVTVNLLGTIRVIDAFTPHLVGRGTGTIMTVSSGIGFLPFPLWPTYGATKAGVHSYTESLRAQLKGTGVEVTELVPPAVATTEDAKRLNPAALDLGPFLDEALSLLSADPTPREVVVEAAQRLRWAEKNGTYAELLEARSQALANLPGRTPE</sequence>
<dbReference type="InterPro" id="IPR002347">
    <property type="entry name" value="SDR_fam"/>
</dbReference>
<dbReference type="EMBL" id="BSFQ01000032">
    <property type="protein sequence ID" value="GLL14453.1"/>
    <property type="molecule type" value="Genomic_DNA"/>
</dbReference>
<dbReference type="PROSITE" id="PS00061">
    <property type="entry name" value="ADH_SHORT"/>
    <property type="match status" value="1"/>
</dbReference>
<dbReference type="PRINTS" id="PR00080">
    <property type="entry name" value="SDRFAMILY"/>
</dbReference>
<keyword evidence="5" id="KW-1185">Reference proteome</keyword>
<evidence type="ECO:0000256" key="3">
    <source>
        <dbReference type="RuleBase" id="RU000363"/>
    </source>
</evidence>
<keyword evidence="2" id="KW-0560">Oxidoreductase</keyword>
<dbReference type="AlphaFoldDB" id="A0A9W6L714"/>
<dbReference type="Gene3D" id="3.40.50.720">
    <property type="entry name" value="NAD(P)-binding Rossmann-like Domain"/>
    <property type="match status" value="1"/>
</dbReference>
<evidence type="ECO:0000256" key="2">
    <source>
        <dbReference type="ARBA" id="ARBA00023002"/>
    </source>
</evidence>
<gene>
    <name evidence="4" type="ORF">GCM10017577_56000</name>
</gene>
<evidence type="ECO:0000313" key="5">
    <source>
        <dbReference type="Proteomes" id="UP001143463"/>
    </source>
</evidence>
<dbReference type="RefSeq" id="WP_037050647.1">
    <property type="nucleotide sequence ID" value="NZ_BAAAUZ010000032.1"/>
</dbReference>
<evidence type="ECO:0000313" key="4">
    <source>
        <dbReference type="EMBL" id="GLL14453.1"/>
    </source>
</evidence>
<dbReference type="SUPFAM" id="SSF51735">
    <property type="entry name" value="NAD(P)-binding Rossmann-fold domains"/>
    <property type="match status" value="1"/>
</dbReference>
<protein>
    <submittedName>
        <fullName evidence="4">Oxidoreductase</fullName>
    </submittedName>
</protein>
<dbReference type="InterPro" id="IPR020904">
    <property type="entry name" value="Sc_DH/Rdtase_CS"/>
</dbReference>
<dbReference type="InterPro" id="IPR036291">
    <property type="entry name" value="NAD(P)-bd_dom_sf"/>
</dbReference>
<dbReference type="GO" id="GO:0016491">
    <property type="term" value="F:oxidoreductase activity"/>
    <property type="evidence" value="ECO:0007669"/>
    <property type="project" value="UniProtKB-KW"/>
</dbReference>
<accession>A0A9W6L714</accession>
<comment type="caution">
    <text evidence="4">The sequence shown here is derived from an EMBL/GenBank/DDBJ whole genome shotgun (WGS) entry which is preliminary data.</text>
</comment>
<comment type="similarity">
    <text evidence="1 3">Belongs to the short-chain dehydrogenases/reductases (SDR) family.</text>
</comment>
<dbReference type="PANTHER" id="PTHR44169:SF6">
    <property type="entry name" value="NADPH-DEPENDENT 1-ACYLDIHYDROXYACETONE PHOSPHATE REDUCTASE"/>
    <property type="match status" value="1"/>
</dbReference>
<reference evidence="4" key="1">
    <citation type="journal article" date="2014" name="Int. J. Syst. Evol. Microbiol.">
        <title>Complete genome sequence of Corynebacterium casei LMG S-19264T (=DSM 44701T), isolated from a smear-ripened cheese.</title>
        <authorList>
            <consortium name="US DOE Joint Genome Institute (JGI-PGF)"/>
            <person name="Walter F."/>
            <person name="Albersmeier A."/>
            <person name="Kalinowski J."/>
            <person name="Ruckert C."/>
        </authorList>
    </citation>
    <scope>NUCLEOTIDE SEQUENCE</scope>
    <source>
        <strain evidence="4">VKM Ac-1069</strain>
    </source>
</reference>
<evidence type="ECO:0000256" key="1">
    <source>
        <dbReference type="ARBA" id="ARBA00006484"/>
    </source>
</evidence>
<dbReference type="Proteomes" id="UP001143463">
    <property type="component" value="Unassembled WGS sequence"/>
</dbReference>
<dbReference type="PRINTS" id="PR00081">
    <property type="entry name" value="GDHRDH"/>
</dbReference>
<dbReference type="Pfam" id="PF00106">
    <property type="entry name" value="adh_short"/>
    <property type="match status" value="1"/>
</dbReference>
<reference evidence="4" key="2">
    <citation type="submission" date="2023-01" db="EMBL/GenBank/DDBJ databases">
        <authorList>
            <person name="Sun Q."/>
            <person name="Evtushenko L."/>
        </authorList>
    </citation>
    <scope>NUCLEOTIDE SEQUENCE</scope>
    <source>
        <strain evidence="4">VKM Ac-1069</strain>
    </source>
</reference>
<organism evidence="4 5">
    <name type="scientific">Pseudonocardia halophobica</name>
    <dbReference type="NCBI Taxonomy" id="29401"/>
    <lineage>
        <taxon>Bacteria</taxon>
        <taxon>Bacillati</taxon>
        <taxon>Actinomycetota</taxon>
        <taxon>Actinomycetes</taxon>
        <taxon>Pseudonocardiales</taxon>
        <taxon>Pseudonocardiaceae</taxon>
        <taxon>Pseudonocardia</taxon>
    </lineage>
</organism>
<dbReference type="PANTHER" id="PTHR44169">
    <property type="entry name" value="NADPH-DEPENDENT 1-ACYLDIHYDROXYACETONE PHOSPHATE REDUCTASE"/>
    <property type="match status" value="1"/>
</dbReference>
<proteinExistence type="inferred from homology"/>